<name>A0A975G7T1_9BACT</name>
<proteinExistence type="predicted"/>
<evidence type="ECO:0008006" key="3">
    <source>
        <dbReference type="Google" id="ProtNLM"/>
    </source>
</evidence>
<reference evidence="1" key="1">
    <citation type="submission" date="2021-04" db="EMBL/GenBank/DDBJ databases">
        <title>Luteolibacter sp. 32A isolated from the skin of an Anderson's salamander (Ambystoma andersonii).</title>
        <authorList>
            <person name="Spergser J."/>
            <person name="Busse H.-J."/>
        </authorList>
    </citation>
    <scope>NUCLEOTIDE SEQUENCE</scope>
    <source>
        <strain evidence="1">32A</strain>
    </source>
</reference>
<dbReference type="Proteomes" id="UP000676169">
    <property type="component" value="Chromosome"/>
</dbReference>
<evidence type="ECO:0000313" key="1">
    <source>
        <dbReference type="EMBL" id="QUE50664.1"/>
    </source>
</evidence>
<dbReference type="EMBL" id="CP073100">
    <property type="protein sequence ID" value="QUE50664.1"/>
    <property type="molecule type" value="Genomic_DNA"/>
</dbReference>
<dbReference type="RefSeq" id="WP_211630804.1">
    <property type="nucleotide sequence ID" value="NZ_CP073100.1"/>
</dbReference>
<keyword evidence="2" id="KW-1185">Reference proteome</keyword>
<dbReference type="KEGG" id="lamb:KBB96_17615"/>
<accession>A0A975G7T1</accession>
<evidence type="ECO:0000313" key="2">
    <source>
        <dbReference type="Proteomes" id="UP000676169"/>
    </source>
</evidence>
<gene>
    <name evidence="1" type="ORF">KBB96_17615</name>
</gene>
<protein>
    <recommendedName>
        <fullName evidence="3">Lipoprotein</fullName>
    </recommendedName>
</protein>
<sequence>MKSSCYYYLPAIAAAAVLVSCKDSKSGDSASSSSSTASDTVVLAKADSLPKAGTKLTASRKMAMKDATMKVSAGGQNMDGTASVTETETTTIEFASADKVKSTVTAGEKAQTTKMNGQDIPNEPQPNSLLNVPVVYTKKDGKWTGALESGTATAAQTKDIAKLEKKLNKPKDASVYGTSPHKVGDSWTVDAADLAFADDDNETKGSLKLTFKGIETYEGKKCARLEGPLELTGKTAADKGSLDLSMKGDMVILRAIDEMIDMKTDFKGKMEMKGNIPGGTMSMEGGIVVDESNKIN</sequence>
<organism evidence="1 2">
    <name type="scientific">Luteolibacter ambystomatis</name>
    <dbReference type="NCBI Taxonomy" id="2824561"/>
    <lineage>
        <taxon>Bacteria</taxon>
        <taxon>Pseudomonadati</taxon>
        <taxon>Verrucomicrobiota</taxon>
        <taxon>Verrucomicrobiia</taxon>
        <taxon>Verrucomicrobiales</taxon>
        <taxon>Verrucomicrobiaceae</taxon>
        <taxon>Luteolibacter</taxon>
    </lineage>
</organism>
<dbReference type="AlphaFoldDB" id="A0A975G7T1"/>
<dbReference type="PROSITE" id="PS51257">
    <property type="entry name" value="PROKAR_LIPOPROTEIN"/>
    <property type="match status" value="1"/>
</dbReference>